<protein>
    <recommendedName>
        <fullName evidence="4">Ankyrin repeat protein</fullName>
    </recommendedName>
</protein>
<evidence type="ECO:0008006" key="4">
    <source>
        <dbReference type="Google" id="ProtNLM"/>
    </source>
</evidence>
<dbReference type="SUPFAM" id="SSF48403">
    <property type="entry name" value="Ankyrin repeat"/>
    <property type="match status" value="1"/>
</dbReference>
<dbReference type="RefSeq" id="YP_009119618.1">
    <property type="nucleotide sequence ID" value="NC_026440.1"/>
</dbReference>
<name>A0A0B5IXB1_9VIRU</name>
<sequence>MASASVDSIVADFARVAASLLPACPDWFPLADAWPRSWDCWKQATSTLITTRDIARRNLVCTACCLGRLDVVDALLGWFGIADLSTLCPAIHVAAHRGRITTVATLLSYMKQRLDLQIGFHASTMRLLFDTAAAAAAQSKDLQMMRHLVGWCLQEHNQRDPTEALVGPEEGGAGFRPPILDDLLAAARVRGVACNDVNLDPYWVSMDRLDVLLQVIDTSRFDAPSVLLMAVVSGSLGIEDALASCWDEPGFVVSDLPLLLYHAFKRVNESVRAPACDAFARGMERLRDRCDIPCHRMLYLADRLNGHLDLATCVLKLWPPVPNTTKSSALLKGNLVYVAVRQGHWGVLGKIIRAYGLVDDAPSGMWSQSDSPYDSDSSSDSDDDDASSDDGSSNDDGDGSDHIKCDRTRLAVHGRRQRHWWRTVADGVSFARRTDRSLTVCMKKAKRSLAALGLICQMAYVTGRITPDAVSAHTDASLFSSIPEDDCKIDVSDWSRWCDDMDILPRRVYQSTETVGHGETNKKQDLVDRCDRLIALLGGAGLVRCLPASR</sequence>
<dbReference type="GeneID" id="23462300"/>
<feature type="compositionally biased region" description="Acidic residues" evidence="1">
    <location>
        <begin position="377"/>
        <end position="398"/>
    </location>
</feature>
<reference evidence="2 3" key="1">
    <citation type="journal article" date="2015" name="Parasitol. Res.">
        <title>Viruses in close associations with free-living amoebae.</title>
        <authorList>
            <person name="Scheid P."/>
        </authorList>
    </citation>
    <scope>NUCLEOTIDE SEQUENCE [LARGE SCALE GENOMIC DNA]</scope>
    <source>
        <strain evidence="2">KlaHel</strain>
    </source>
</reference>
<accession>A0A0B5IXB1</accession>
<feature type="region of interest" description="Disordered" evidence="1">
    <location>
        <begin position="366"/>
        <end position="402"/>
    </location>
</feature>
<dbReference type="KEGG" id="vg:23462300"/>
<dbReference type="Proteomes" id="UP000202511">
    <property type="component" value="Segment"/>
</dbReference>
<dbReference type="InterPro" id="IPR036770">
    <property type="entry name" value="Ankyrin_rpt-contain_sf"/>
</dbReference>
<evidence type="ECO:0000313" key="3">
    <source>
        <dbReference type="Proteomes" id="UP000202511"/>
    </source>
</evidence>
<feature type="compositionally biased region" description="Low complexity" evidence="1">
    <location>
        <begin position="367"/>
        <end position="376"/>
    </location>
</feature>
<organism evidence="2 3">
    <name type="scientific">Pandoravirus inopinatum</name>
    <dbReference type="NCBI Taxonomy" id="1605721"/>
    <lineage>
        <taxon>Viruses</taxon>
        <taxon>Pandoravirus</taxon>
    </lineage>
</organism>
<evidence type="ECO:0000313" key="2">
    <source>
        <dbReference type="EMBL" id="AJF97383.1"/>
    </source>
</evidence>
<proteinExistence type="predicted"/>
<dbReference type="EMBL" id="KP136319">
    <property type="protein sequence ID" value="AJF97383.1"/>
    <property type="molecule type" value="Genomic_DNA"/>
</dbReference>
<evidence type="ECO:0000256" key="1">
    <source>
        <dbReference type="SAM" id="MobiDB-lite"/>
    </source>
</evidence>